<dbReference type="Gene3D" id="3.30.559.10">
    <property type="entry name" value="Chloramphenicol acetyltransferase-like domain"/>
    <property type="match status" value="2"/>
</dbReference>
<feature type="region of interest" description="Disordered" evidence="4">
    <location>
        <begin position="1"/>
        <end position="29"/>
    </location>
</feature>
<reference evidence="5" key="1">
    <citation type="journal article" date="2018" name="DNA Res.">
        <title>Multiple hybrid de novo genome assembly of finger millet, an orphan allotetraploid crop.</title>
        <authorList>
            <person name="Hatakeyama M."/>
            <person name="Aluri S."/>
            <person name="Balachadran M.T."/>
            <person name="Sivarajan S.R."/>
            <person name="Patrignani A."/>
            <person name="Gruter S."/>
            <person name="Poveda L."/>
            <person name="Shimizu-Inatsugi R."/>
            <person name="Baeten J."/>
            <person name="Francoijs K.J."/>
            <person name="Nataraja K.N."/>
            <person name="Reddy Y.A.N."/>
            <person name="Phadnis S."/>
            <person name="Ravikumar R.L."/>
            <person name="Schlapbach R."/>
            <person name="Sreeman S.M."/>
            <person name="Shimizu K.K."/>
        </authorList>
    </citation>
    <scope>NUCLEOTIDE SEQUENCE</scope>
</reference>
<dbReference type="GO" id="GO:0016747">
    <property type="term" value="F:acyltransferase activity, transferring groups other than amino-acyl groups"/>
    <property type="evidence" value="ECO:0007669"/>
    <property type="project" value="UniProtKB-ARBA"/>
</dbReference>
<comment type="similarity">
    <text evidence="1">Belongs to the plant acyltransferase family.</text>
</comment>
<dbReference type="FunFam" id="3.30.559.10:FF:000008">
    <property type="entry name" value="Tryptamine hydroxycinnamoyl transferase"/>
    <property type="match status" value="1"/>
</dbReference>
<dbReference type="InterPro" id="IPR050317">
    <property type="entry name" value="Plant_Fungal_Acyltransferase"/>
</dbReference>
<evidence type="ECO:0000256" key="2">
    <source>
        <dbReference type="ARBA" id="ARBA00022679"/>
    </source>
</evidence>
<dbReference type="Pfam" id="PF02458">
    <property type="entry name" value="Transferase"/>
    <property type="match status" value="1"/>
</dbReference>
<keyword evidence="3" id="KW-0012">Acyltransferase</keyword>
<evidence type="ECO:0000256" key="4">
    <source>
        <dbReference type="SAM" id="MobiDB-lite"/>
    </source>
</evidence>
<evidence type="ECO:0000256" key="1">
    <source>
        <dbReference type="ARBA" id="ARBA00009861"/>
    </source>
</evidence>
<dbReference type="PANTHER" id="PTHR31642">
    <property type="entry name" value="TRICHOTHECENE 3-O-ACETYLTRANSFERASE"/>
    <property type="match status" value="1"/>
</dbReference>
<dbReference type="InterPro" id="IPR023213">
    <property type="entry name" value="CAT-like_dom_sf"/>
</dbReference>
<sequence>MKITVHSSKAVKPAYDDGNNGSRSRESSSPFAKAEVVPLSVFDKATFDQHIPALYFFPAPAPPRAALEAGLARALGHYREWAGRRGADADGNPAILLTDAGARLVEATADAAIADAADDLLAPETLLSLHPSCCSKKKEEEELVVVQVTRFACGAFVVGVSSLHLVADGHAVFEFLAAWGQATRGVAVDPVPEHDRVAPFTPRVPPRVEFDHREAEFKVPRPAASNDVHDNHHHMDDDDEVVVSTVRFTREWVSNLKSHIGSSSSTTTISSRTSTLQCVLAHLWRCITVARGLSGHQTTTLRIAVNGRTRMRNPEVPAGYTGNVVLWARPTTTVRDLTTTPLASTVELIARAVAKIDDRYFRSFIDYASSGEVERAGLAPAADAAEAALSPDVEVDSLLGLPADRVDFGAGPPSLFVPGYLPVEGVVFVVPSFDGDGSVYAYVPLFRGAVDAFNECCYVLPDEPPHAALPTACADDLPRVMTATRMCGAPPPRV</sequence>
<evidence type="ECO:0000256" key="3">
    <source>
        <dbReference type="ARBA" id="ARBA00023315"/>
    </source>
</evidence>
<proteinExistence type="inferred from homology"/>
<protein>
    <submittedName>
        <fullName evidence="5">Uncharacterized protein</fullName>
    </submittedName>
</protein>
<organism evidence="5 6">
    <name type="scientific">Eleusine coracana subsp. coracana</name>
    <dbReference type="NCBI Taxonomy" id="191504"/>
    <lineage>
        <taxon>Eukaryota</taxon>
        <taxon>Viridiplantae</taxon>
        <taxon>Streptophyta</taxon>
        <taxon>Embryophyta</taxon>
        <taxon>Tracheophyta</taxon>
        <taxon>Spermatophyta</taxon>
        <taxon>Magnoliopsida</taxon>
        <taxon>Liliopsida</taxon>
        <taxon>Poales</taxon>
        <taxon>Poaceae</taxon>
        <taxon>PACMAD clade</taxon>
        <taxon>Chloridoideae</taxon>
        <taxon>Cynodonteae</taxon>
        <taxon>Eleusininae</taxon>
        <taxon>Eleusine</taxon>
    </lineage>
</organism>
<dbReference type="EMBL" id="BQKI01000011">
    <property type="protein sequence ID" value="GJN05005.1"/>
    <property type="molecule type" value="Genomic_DNA"/>
</dbReference>
<comment type="caution">
    <text evidence="5">The sequence shown here is derived from an EMBL/GenBank/DDBJ whole genome shotgun (WGS) entry which is preliminary data.</text>
</comment>
<dbReference type="AlphaFoldDB" id="A0AAV5D4J6"/>
<evidence type="ECO:0000313" key="5">
    <source>
        <dbReference type="EMBL" id="GJN05005.1"/>
    </source>
</evidence>
<keyword evidence="6" id="KW-1185">Reference proteome</keyword>
<reference evidence="5" key="2">
    <citation type="submission" date="2021-12" db="EMBL/GenBank/DDBJ databases">
        <title>Resequencing data analysis of finger millet.</title>
        <authorList>
            <person name="Hatakeyama M."/>
            <person name="Aluri S."/>
            <person name="Balachadran M.T."/>
            <person name="Sivarajan S.R."/>
            <person name="Poveda L."/>
            <person name="Shimizu-Inatsugi R."/>
            <person name="Schlapbach R."/>
            <person name="Sreeman S.M."/>
            <person name="Shimizu K.K."/>
        </authorList>
    </citation>
    <scope>NUCLEOTIDE SEQUENCE</scope>
</reference>
<name>A0AAV5D4J6_ELECO</name>
<keyword evidence="2" id="KW-0808">Transferase</keyword>
<dbReference type="PANTHER" id="PTHR31642:SF13">
    <property type="entry name" value="AGMATINE HYDROXYCINNAMOYLTRANSFERASE 1"/>
    <property type="match status" value="1"/>
</dbReference>
<accession>A0AAV5D4J6</accession>
<dbReference type="Proteomes" id="UP001054889">
    <property type="component" value="Unassembled WGS sequence"/>
</dbReference>
<gene>
    <name evidence="5" type="primary">ga22598</name>
    <name evidence="5" type="ORF">PR202_ga22598</name>
</gene>
<evidence type="ECO:0000313" key="6">
    <source>
        <dbReference type="Proteomes" id="UP001054889"/>
    </source>
</evidence>